<sequence>MDIPGIRNSMDTALLAKSPQAVVDAWKVGQLLNARVVSAPRNGQGTVNISGALLLAQTTFPLKPGQALQLEVTGQVAMTILKTLASTPGASPPVTLSLPPQPQLLTLFQTGQALSGQLIPAAGSRQPSAILELAGQRVRVQLSQPLPVTSTQTVKLEVVTPGTIASLKILTPPVTAQSNRTAIAQALRNTLPQQAPLPALLKQLAQVARPDNAGIAGITGKSSQPGSPLPQPFIEQVRRVLVDLPNIQSVRNADGLKRAVSQSGLFLEARLAQTLQQPSPTPPPADFKTGLLGLLLSLLNLRSSSAATPGGNMPGQAQSHPPGHAGATAATHASTHASRQASTPATNQAPIQTPSLAPQFQQALADLLRTVESALARIQLSQLVSSTVDDDGKRSWIVELPVRAGDNIDLIQLRIDKDAKQKTQKKTTHWTVNLALMLDGLGPLQARVSLAGTLVHTHFWAENPQTAALIDEHLNLLQQRYRAVGLTVGALKAHHGTAPEAAAPEENLPHILLDEKA</sequence>
<dbReference type="Proteomes" id="UP000886339">
    <property type="component" value="Unassembled WGS sequence"/>
</dbReference>
<evidence type="ECO:0000259" key="2">
    <source>
        <dbReference type="Pfam" id="PF02120"/>
    </source>
</evidence>
<dbReference type="Gene3D" id="3.30.750.140">
    <property type="match status" value="1"/>
</dbReference>
<accession>A0A831WB90</accession>
<evidence type="ECO:0000256" key="1">
    <source>
        <dbReference type="SAM" id="MobiDB-lite"/>
    </source>
</evidence>
<feature type="region of interest" description="Disordered" evidence="1">
    <location>
        <begin position="306"/>
        <end position="352"/>
    </location>
</feature>
<dbReference type="EMBL" id="DRLF01000362">
    <property type="protein sequence ID" value="HEC07277.1"/>
    <property type="molecule type" value="Genomic_DNA"/>
</dbReference>
<name>A0A831WB90_9GAMM</name>
<keyword evidence="3" id="KW-0969">Cilium</keyword>
<feature type="compositionally biased region" description="Low complexity" evidence="1">
    <location>
        <begin position="319"/>
        <end position="343"/>
    </location>
</feature>
<keyword evidence="3" id="KW-0282">Flagellum</keyword>
<dbReference type="Pfam" id="PF02120">
    <property type="entry name" value="Flg_hook"/>
    <property type="match status" value="1"/>
</dbReference>
<dbReference type="AlphaFoldDB" id="A0A831WB90"/>
<feature type="domain" description="Flagellar hook-length control protein-like C-terminal" evidence="2">
    <location>
        <begin position="420"/>
        <end position="500"/>
    </location>
</feature>
<dbReference type="InterPro" id="IPR021136">
    <property type="entry name" value="Flagellar_hook_control-like_C"/>
</dbReference>
<comment type="caution">
    <text evidence="3">The sequence shown here is derived from an EMBL/GenBank/DDBJ whole genome shotgun (WGS) entry which is preliminary data.</text>
</comment>
<keyword evidence="3" id="KW-0966">Cell projection</keyword>
<dbReference type="InterPro" id="IPR038610">
    <property type="entry name" value="FliK-like_C_sf"/>
</dbReference>
<protein>
    <submittedName>
        <fullName evidence="3">Flagellar hook-length control protein FliK</fullName>
    </submittedName>
</protein>
<proteinExistence type="predicted"/>
<evidence type="ECO:0000313" key="3">
    <source>
        <dbReference type="EMBL" id="HEC07277.1"/>
    </source>
</evidence>
<reference evidence="3" key="1">
    <citation type="journal article" date="2020" name="mSystems">
        <title>Genome- and Community-Level Interaction Insights into Carbon Utilization and Element Cycling Functions of Hydrothermarchaeota in Hydrothermal Sediment.</title>
        <authorList>
            <person name="Zhou Z."/>
            <person name="Liu Y."/>
            <person name="Xu W."/>
            <person name="Pan J."/>
            <person name="Luo Z.H."/>
            <person name="Li M."/>
        </authorList>
    </citation>
    <scope>NUCLEOTIDE SEQUENCE [LARGE SCALE GENOMIC DNA]</scope>
    <source>
        <strain evidence="3">HyVt-458</strain>
    </source>
</reference>
<organism evidence="3">
    <name type="scientific">Thiolapillus brandeum</name>
    <dbReference type="NCBI Taxonomy" id="1076588"/>
    <lineage>
        <taxon>Bacteria</taxon>
        <taxon>Pseudomonadati</taxon>
        <taxon>Pseudomonadota</taxon>
        <taxon>Gammaproteobacteria</taxon>
        <taxon>Chromatiales</taxon>
        <taxon>Sedimenticolaceae</taxon>
        <taxon>Thiolapillus</taxon>
    </lineage>
</organism>
<gene>
    <name evidence="3" type="ORF">ENJ12_10515</name>
</gene>